<keyword evidence="2" id="KW-1185">Reference proteome</keyword>
<dbReference type="EMBL" id="SUMC01000093">
    <property type="protein sequence ID" value="TJZ99948.1"/>
    <property type="molecule type" value="Genomic_DNA"/>
</dbReference>
<evidence type="ECO:0000313" key="1">
    <source>
        <dbReference type="EMBL" id="TJZ99948.1"/>
    </source>
</evidence>
<comment type="caution">
    <text evidence="1">The sequence shown here is derived from an EMBL/GenBank/DDBJ whole genome shotgun (WGS) entry which is preliminary data.</text>
</comment>
<gene>
    <name evidence="1" type="ORF">FCI23_44025</name>
</gene>
<dbReference type="Proteomes" id="UP000305778">
    <property type="component" value="Unassembled WGS sequence"/>
</dbReference>
<reference evidence="1 2" key="1">
    <citation type="submission" date="2019-04" db="EMBL/GenBank/DDBJ databases">
        <title>Streptomyces oryziradicis sp. nov., a novel actinomycete isolated from rhizosphere soil of rice (Oryza sativa L.).</title>
        <authorList>
            <person name="Li C."/>
        </authorList>
    </citation>
    <scope>NUCLEOTIDE SEQUENCE [LARGE SCALE GENOMIC DNA]</scope>
    <source>
        <strain evidence="1 2">NEAU-C40</strain>
    </source>
</reference>
<dbReference type="OrthoDB" id="3874063at2"/>
<evidence type="ECO:0000313" key="2">
    <source>
        <dbReference type="Proteomes" id="UP000305778"/>
    </source>
</evidence>
<name>A0A4V5MXJ1_9ACTN</name>
<organism evidence="1 2">
    <name type="scientific">Actinacidiphila oryziradicis</name>
    <dbReference type="NCBI Taxonomy" id="2571141"/>
    <lineage>
        <taxon>Bacteria</taxon>
        <taxon>Bacillati</taxon>
        <taxon>Actinomycetota</taxon>
        <taxon>Actinomycetes</taxon>
        <taxon>Kitasatosporales</taxon>
        <taxon>Streptomycetaceae</taxon>
        <taxon>Actinacidiphila</taxon>
    </lineage>
</organism>
<dbReference type="Pfam" id="PF19594">
    <property type="entry name" value="DUF6099"/>
    <property type="match status" value="1"/>
</dbReference>
<protein>
    <submittedName>
        <fullName evidence="1">Uncharacterized protein</fullName>
    </submittedName>
</protein>
<sequence length="154" mass="16266">MDAVRLIRDTRRALKSAWGEQDLIAEAWQTQALAEAVGSHLAQHGSPELRAGGFSVCEAGSRACGSAGPPGARVSSVRAAILTEVREPAGTLRELRDLLSELGVALVSMACSAEDEAVYWQCIEAVDAADDSKDRVCSLLREVEAGLQGEDGTE</sequence>
<dbReference type="AlphaFoldDB" id="A0A4V5MXJ1"/>
<proteinExistence type="predicted"/>
<accession>A0A4V5MXJ1</accession>
<dbReference type="InterPro" id="IPR046081">
    <property type="entry name" value="DUF6099"/>
</dbReference>
<dbReference type="RefSeq" id="WP_136729667.1">
    <property type="nucleotide sequence ID" value="NZ_SUMC01000093.1"/>
</dbReference>